<dbReference type="PANTHER" id="PTHR12792:SF0">
    <property type="entry name" value="SEPARIN"/>
    <property type="match status" value="1"/>
</dbReference>
<dbReference type="Pfam" id="PF03568">
    <property type="entry name" value="Separin_C"/>
    <property type="match status" value="1"/>
</dbReference>
<dbReference type="AlphaFoldDB" id="A0A0K0F5J6"/>
<sequence length="1197" mass="137641">MEKKSSKSSRTKSASEKLNELVVCANDHVKQQWAAKTVVIKKILNIINNCKLYKDAYFFVEADVDSDIWLDVVKKCLVELSKIDLIHQIEGIYRTAKSDIFPLLLEKKDDIDKGIFGKSIALLRTLGAIYMLHGYYIEAIDLFKMVFEVYSRDFTTLTCILRICIISNDLSLLKKTLTKLHQIIQKEKIGTENYSIAYKAYNIYLKCHCPMTKEDIQKNLNSILEIESKFISKEFKSITSYDAQVPLSLSKVYLKMLDKSDSGINENYLKLRAKISEKLIPSILYHYYKDFASNVPMDFDINGKNDNFVSALSVTSLLFEESLLYSRMLQDSGRVKDCNIKCLQLISVSLRIGCQYRFLSLVNTIGMSEYLVKETPRVRDLVYLASNVFDNTNVDEIENTPPQKDVSVDSIFDTSCDYLSAGDDSFDKTECENLFNSLLKVKFHRKLCRCQRCRLLSINRLMRLEKLFSNWLLEEKNDSSSKIESLMDYSANWGEVVDLYSKEWCRTTDNISEVPKCGILTRNSGYLFCGAVIKTITSSTEQFNTQTLSVILKRVRTIANFHCSEFHNMNVSTVLISKKHSLKSYLVIPNSCYDTPLNIMNGIELALDDIISEEANNIMKDLNKKDTAIAKAFNRTINLNKKSVIDYIIAFNNSRLPPVGSLDYLSLRKYCNGRECELLEKKVREIFEIFTSNLRFMDVSNKRLILSSLLRVYDIVKMDEWEIAWVVTECTGVATRSLMSSTGSLKYYFSSLEDFKYYVTNYFPANSTVIQLFMDDDNVLWLMKLHRNIKPLVIPVKKLHANYFNTIHHKFLDVHDKLTKESGKVSGRVFWSVRYSLEDSYKYICKRIQKEVLGSTAFLLLPYTELPSSPCFMSFVRALEKVNYPTSVAISMASAVPFLTMTDFKNILKDITTIYPMSIEIIQSLSSLFKSLFSKITRELKGAGYLPSKFSRNSTSSEMIECPKEIFTTLILDNEISLYPWEMVSFFNYRPMTTRMPSIMNYALLIENSTISNLDTSNSYYIINPKGDLKDTEDWMLNLLQNMKWEGIRGEWPKPEIVKEFTSKKDFLVYIGHGNGKQVFRVALKEQKFNSTAILMGCSSVRLGPSSNGYSHLDMVENYFTSSGPGILGCTILVTDREINKFFEYIFHKAFKNNNKNDNDMNKKTITYYMVKARESVRLCYLTAGSVVFYGIPTLLI</sequence>
<dbReference type="GO" id="GO:0005634">
    <property type="term" value="C:nucleus"/>
    <property type="evidence" value="ECO:0007669"/>
    <property type="project" value="InterPro"/>
</dbReference>
<dbReference type="GO" id="GO:0051307">
    <property type="term" value="P:meiotic chromosome separation"/>
    <property type="evidence" value="ECO:0007669"/>
    <property type="project" value="TreeGrafter"/>
</dbReference>
<proteinExistence type="predicted"/>
<keyword evidence="6" id="KW-1185">Reference proteome</keyword>
<evidence type="ECO:0000313" key="7">
    <source>
        <dbReference type="WBParaSite" id="SVE_0408700.1"/>
    </source>
</evidence>
<protein>
    <recommendedName>
        <fullName evidence="2">separase</fullName>
        <ecNumber evidence="2">3.4.22.49</ecNumber>
    </recommendedName>
</protein>
<evidence type="ECO:0000256" key="2">
    <source>
        <dbReference type="ARBA" id="ARBA00012489"/>
    </source>
</evidence>
<dbReference type="GO" id="GO:0005737">
    <property type="term" value="C:cytoplasm"/>
    <property type="evidence" value="ECO:0007669"/>
    <property type="project" value="TreeGrafter"/>
</dbReference>
<dbReference type="GO" id="GO:0006508">
    <property type="term" value="P:proteolysis"/>
    <property type="evidence" value="ECO:0007669"/>
    <property type="project" value="InterPro"/>
</dbReference>
<organism evidence="6 7">
    <name type="scientific">Strongyloides venezuelensis</name>
    <name type="common">Threadworm</name>
    <dbReference type="NCBI Taxonomy" id="75913"/>
    <lineage>
        <taxon>Eukaryota</taxon>
        <taxon>Metazoa</taxon>
        <taxon>Ecdysozoa</taxon>
        <taxon>Nematoda</taxon>
        <taxon>Chromadorea</taxon>
        <taxon>Rhabditida</taxon>
        <taxon>Tylenchina</taxon>
        <taxon>Panagrolaimomorpha</taxon>
        <taxon>Strongyloidoidea</taxon>
        <taxon>Strongyloididae</taxon>
        <taxon>Strongyloides</taxon>
    </lineage>
</organism>
<feature type="domain" description="Peptidase C50" evidence="5">
    <location>
        <begin position="1016"/>
        <end position="1109"/>
    </location>
</feature>
<dbReference type="InterPro" id="IPR005314">
    <property type="entry name" value="Peptidase_C50"/>
</dbReference>
<dbReference type="GO" id="GO:0072686">
    <property type="term" value="C:mitotic spindle"/>
    <property type="evidence" value="ECO:0007669"/>
    <property type="project" value="TreeGrafter"/>
</dbReference>
<keyword evidence="4" id="KW-0159">Chromosome partition</keyword>
<evidence type="ECO:0000256" key="1">
    <source>
        <dbReference type="ARBA" id="ARBA00000451"/>
    </source>
</evidence>
<comment type="catalytic activity">
    <reaction evidence="1">
        <text>All bonds known to be hydrolyzed by this endopeptidase have arginine in P1 and an acidic residue in P4. P6 is often occupied by an acidic residue or by a hydroxy-amino-acid residue, the phosphorylation of which enhances cleavage.</text>
        <dbReference type="EC" id="3.4.22.49"/>
    </reaction>
</comment>
<reference evidence="6" key="1">
    <citation type="submission" date="2014-07" db="EMBL/GenBank/DDBJ databases">
        <authorList>
            <person name="Martin A.A"/>
            <person name="De Silva N."/>
        </authorList>
    </citation>
    <scope>NUCLEOTIDE SEQUENCE</scope>
</reference>
<dbReference type="WBParaSite" id="SVE_0408700.1">
    <property type="protein sequence ID" value="SVE_0408700.1"/>
    <property type="gene ID" value="SVE_0408700"/>
</dbReference>
<evidence type="ECO:0000259" key="5">
    <source>
        <dbReference type="PROSITE" id="PS51700"/>
    </source>
</evidence>
<dbReference type="Proteomes" id="UP000035680">
    <property type="component" value="Unassembled WGS sequence"/>
</dbReference>
<evidence type="ECO:0000256" key="4">
    <source>
        <dbReference type="ARBA" id="ARBA00022829"/>
    </source>
</evidence>
<dbReference type="STRING" id="75913.A0A0K0F5J6"/>
<evidence type="ECO:0000313" key="6">
    <source>
        <dbReference type="Proteomes" id="UP000035680"/>
    </source>
</evidence>
<keyword evidence="3" id="KW-0378">Hydrolase</keyword>
<dbReference type="InterPro" id="IPR030397">
    <property type="entry name" value="SEPARIN_core_dom"/>
</dbReference>
<evidence type="ECO:0000256" key="3">
    <source>
        <dbReference type="ARBA" id="ARBA00022801"/>
    </source>
</evidence>
<name>A0A0K0F5J6_STRVS</name>
<dbReference type="PANTHER" id="PTHR12792">
    <property type="entry name" value="EXTRA SPINDLE POLES 1-RELATED"/>
    <property type="match status" value="1"/>
</dbReference>
<dbReference type="PROSITE" id="PS51700">
    <property type="entry name" value="SEPARIN"/>
    <property type="match status" value="1"/>
</dbReference>
<reference evidence="7" key="2">
    <citation type="submission" date="2015-08" db="UniProtKB">
        <authorList>
            <consortium name="WormBaseParasite"/>
        </authorList>
    </citation>
    <scope>IDENTIFICATION</scope>
</reference>
<accession>A0A0K0F5J6</accession>
<dbReference type="GO" id="GO:0004197">
    <property type="term" value="F:cysteine-type endopeptidase activity"/>
    <property type="evidence" value="ECO:0007669"/>
    <property type="project" value="InterPro"/>
</dbReference>
<dbReference type="EC" id="3.4.22.49" evidence="2"/>